<keyword evidence="6" id="KW-1185">Reference proteome</keyword>
<evidence type="ECO:0000313" key="6">
    <source>
        <dbReference type="Proteomes" id="UP001567571"/>
    </source>
</evidence>
<evidence type="ECO:0000313" key="4">
    <source>
        <dbReference type="EMBL" id="MEZ3166918.1"/>
    </source>
</evidence>
<dbReference type="Proteomes" id="UP001567571">
    <property type="component" value="Unassembled WGS sequence"/>
</dbReference>
<reference evidence="3" key="1">
    <citation type="journal article" date="2014" name="Int. J. Syst. Evol. Microbiol.">
        <title>Complete genome sequence of Corynebacterium casei LMG S-19264T (=DSM 44701T), isolated from a smear-ripened cheese.</title>
        <authorList>
            <consortium name="US DOE Joint Genome Institute (JGI-PGF)"/>
            <person name="Walter F."/>
            <person name="Albersmeier A."/>
            <person name="Kalinowski J."/>
            <person name="Ruckert C."/>
        </authorList>
    </citation>
    <scope>NUCLEOTIDE SEQUENCE</scope>
    <source>
        <strain evidence="3">JCM 14265</strain>
    </source>
</reference>
<feature type="transmembrane region" description="Helical" evidence="2">
    <location>
        <begin position="17"/>
        <end position="42"/>
    </location>
</feature>
<evidence type="ECO:0000256" key="2">
    <source>
        <dbReference type="SAM" id="Phobius"/>
    </source>
</evidence>
<sequence>MVSPVLAFGGVPGGPELLILLVVLVLLFGVPLVVIAGVVVFLKLRSDGEEADADRIAELEAEVERLREEVSDEPDELEDEKESS</sequence>
<dbReference type="EMBL" id="JBEDNW010000003">
    <property type="protein sequence ID" value="MEZ3166918.1"/>
    <property type="molecule type" value="Genomic_DNA"/>
</dbReference>
<keyword evidence="2" id="KW-1133">Transmembrane helix</keyword>
<keyword evidence="1" id="KW-0175">Coiled coil</keyword>
<keyword evidence="2" id="KW-0812">Transmembrane</keyword>
<proteinExistence type="predicted"/>
<reference evidence="3" key="2">
    <citation type="submission" date="2023-12" db="EMBL/GenBank/DDBJ databases">
        <authorList>
            <person name="Sun Q."/>
            <person name="Inoue M."/>
        </authorList>
    </citation>
    <scope>NUCLEOTIDE SEQUENCE</scope>
    <source>
        <strain evidence="3">JCM 14265</strain>
    </source>
</reference>
<dbReference type="Proteomes" id="UP001501425">
    <property type="component" value="Unassembled WGS sequence"/>
</dbReference>
<evidence type="ECO:0000256" key="1">
    <source>
        <dbReference type="SAM" id="Coils"/>
    </source>
</evidence>
<protein>
    <submittedName>
        <fullName evidence="4">Preprotein translocase subunit TatA</fullName>
    </submittedName>
</protein>
<gene>
    <name evidence="4" type="ORF">ABNG02_06225</name>
    <name evidence="3" type="ORF">GCM10008994_22480</name>
</gene>
<evidence type="ECO:0000313" key="3">
    <source>
        <dbReference type="EMBL" id="GAA0547106.1"/>
    </source>
</evidence>
<dbReference type="RefSeq" id="WP_343779118.1">
    <property type="nucleotide sequence ID" value="NZ_BAAADQ010000013.1"/>
</dbReference>
<reference evidence="4 6" key="3">
    <citation type="submission" date="2024-06" db="EMBL/GenBank/DDBJ databases">
        <title>Halorubrum miltondacostae sp. nov., a potential PHA producer isolated from an inland solar saltern in Rio Maior, Portugal.</title>
        <authorList>
            <person name="Albuquerque L."/>
            <person name="Viver T."/>
            <person name="Barroso C."/>
            <person name="Claudino R."/>
            <person name="Galvan M."/>
            <person name="Simoes G."/>
            <person name="Lobo Da Cunha A."/>
            <person name="Egas C."/>
        </authorList>
    </citation>
    <scope>NUCLEOTIDE SEQUENCE [LARGE SCALE GENOMIC DNA]</scope>
    <source>
        <strain evidence="4 6">DSM 18646</strain>
    </source>
</reference>
<name>A0AAV3SUP2_9EURY</name>
<accession>A0AAV3SUP2</accession>
<evidence type="ECO:0000313" key="5">
    <source>
        <dbReference type="Proteomes" id="UP001501425"/>
    </source>
</evidence>
<organism evidence="3 5">
    <name type="scientific">Halorubrum ejinorense</name>
    <dbReference type="NCBI Taxonomy" id="425309"/>
    <lineage>
        <taxon>Archaea</taxon>
        <taxon>Methanobacteriati</taxon>
        <taxon>Methanobacteriota</taxon>
        <taxon>Stenosarchaea group</taxon>
        <taxon>Halobacteria</taxon>
        <taxon>Halobacteriales</taxon>
        <taxon>Haloferacaceae</taxon>
        <taxon>Halorubrum</taxon>
    </lineage>
</organism>
<dbReference type="EMBL" id="BAAADQ010000013">
    <property type="protein sequence ID" value="GAA0547106.1"/>
    <property type="molecule type" value="Genomic_DNA"/>
</dbReference>
<dbReference type="AlphaFoldDB" id="A0AAV3SUP2"/>
<keyword evidence="2" id="KW-0472">Membrane</keyword>
<feature type="coiled-coil region" evidence="1">
    <location>
        <begin position="49"/>
        <end position="76"/>
    </location>
</feature>
<comment type="caution">
    <text evidence="3">The sequence shown here is derived from an EMBL/GenBank/DDBJ whole genome shotgun (WGS) entry which is preliminary data.</text>
</comment>